<accession>A0A381ZUT3</accession>
<proteinExistence type="predicted"/>
<evidence type="ECO:0008006" key="3">
    <source>
        <dbReference type="Google" id="ProtNLM"/>
    </source>
</evidence>
<gene>
    <name evidence="2" type="ORF">METZ01_LOCUS145357</name>
</gene>
<feature type="compositionally biased region" description="Acidic residues" evidence="1">
    <location>
        <begin position="117"/>
        <end position="127"/>
    </location>
</feature>
<sequence length="243" mass="28043">VIEITLRTQKNIFHGSDTWQEVDFKRLFDPTKTAILICDMWDLHWCTISTNRFNQIAHEMSVIVESARNQGFRIIHSPSDCMGFYRDLPQRQRMISLPRVQPPDSLHITDPPLPVDASDDGCEDDPSPEPYRAWTHQHDAIRIAEDDLISDNGDEVYSFFVDAGIKDMFIMGVAVNMCILGRTFAIRQMTNWGINCVLVRDMTDSMYNPKMPPYVSHDEGTKLVVQHIEKYWCPSCLSEELLF</sequence>
<organism evidence="2">
    <name type="scientific">marine metagenome</name>
    <dbReference type="NCBI Taxonomy" id="408172"/>
    <lineage>
        <taxon>unclassified sequences</taxon>
        <taxon>metagenomes</taxon>
        <taxon>ecological metagenomes</taxon>
    </lineage>
</organism>
<dbReference type="InterPro" id="IPR036380">
    <property type="entry name" value="Isochorismatase-like_sf"/>
</dbReference>
<protein>
    <recommendedName>
        <fullName evidence="3">Isochorismatase-like domain-containing protein</fullName>
    </recommendedName>
</protein>
<dbReference type="Gene3D" id="3.40.50.850">
    <property type="entry name" value="Isochorismatase-like"/>
    <property type="match status" value="1"/>
</dbReference>
<name>A0A381ZUT3_9ZZZZ</name>
<dbReference type="EMBL" id="UINC01022580">
    <property type="protein sequence ID" value="SVA92503.1"/>
    <property type="molecule type" value="Genomic_DNA"/>
</dbReference>
<reference evidence="2" key="1">
    <citation type="submission" date="2018-05" db="EMBL/GenBank/DDBJ databases">
        <authorList>
            <person name="Lanie J.A."/>
            <person name="Ng W.-L."/>
            <person name="Kazmierczak K.M."/>
            <person name="Andrzejewski T.M."/>
            <person name="Davidsen T.M."/>
            <person name="Wayne K.J."/>
            <person name="Tettelin H."/>
            <person name="Glass J.I."/>
            <person name="Rusch D."/>
            <person name="Podicherti R."/>
            <person name="Tsui H.-C.T."/>
            <person name="Winkler M.E."/>
        </authorList>
    </citation>
    <scope>NUCLEOTIDE SEQUENCE</scope>
</reference>
<feature type="non-terminal residue" evidence="2">
    <location>
        <position position="1"/>
    </location>
</feature>
<dbReference type="AlphaFoldDB" id="A0A381ZUT3"/>
<evidence type="ECO:0000256" key="1">
    <source>
        <dbReference type="SAM" id="MobiDB-lite"/>
    </source>
</evidence>
<evidence type="ECO:0000313" key="2">
    <source>
        <dbReference type="EMBL" id="SVA92503.1"/>
    </source>
</evidence>
<feature type="region of interest" description="Disordered" evidence="1">
    <location>
        <begin position="104"/>
        <end position="127"/>
    </location>
</feature>
<dbReference type="SUPFAM" id="SSF52499">
    <property type="entry name" value="Isochorismatase-like hydrolases"/>
    <property type="match status" value="1"/>
</dbReference>